<evidence type="ECO:0000313" key="1">
    <source>
        <dbReference type="EMBL" id="CAG8589537.1"/>
    </source>
</evidence>
<proteinExistence type="predicted"/>
<sequence>PIETRWNSYYYCFSSLLKTKAALKATKFELSSTSSSMQNTSLSTKICDIINNKQWWITINNLANLLLPYCAILNKLQQDKARLHERWKSWEQPLLLLAFLLHPEYRIQIFESSIEGLYTQLSDWICWYYYAWFQAEPKSLLPELEKFRKQQKLFTSRVEDQFANDILGYWEFCSDSAKELSKVACRIFSICVNSACVERLFSCMGWFHNKYRNRLKPNKVLQMSQLRAAINHHNNLKAIKSSIETFQSNVQLLLPQSDNSEILIDPTQNQDYTIVVSDSEDEETQNQNNNIMNVEEWNKTISKWVTMIDDDEYSRSEEEWDQLNSVELELDENIINSNQVVSNIIIDHPSINKDAKWNLCSLFSQNLPTPPYFLELE</sequence>
<feature type="non-terminal residue" evidence="1">
    <location>
        <position position="1"/>
    </location>
</feature>
<dbReference type="EMBL" id="CAJVPM010012623">
    <property type="protein sequence ID" value="CAG8589537.1"/>
    <property type="molecule type" value="Genomic_DNA"/>
</dbReference>
<reference evidence="1" key="1">
    <citation type="submission" date="2021-06" db="EMBL/GenBank/DDBJ databases">
        <authorList>
            <person name="Kallberg Y."/>
            <person name="Tangrot J."/>
            <person name="Rosling A."/>
        </authorList>
    </citation>
    <scope>NUCLEOTIDE SEQUENCE</scope>
    <source>
        <strain evidence="1">AU212A</strain>
    </source>
</reference>
<gene>
    <name evidence="1" type="ORF">SCALOS_LOCUS6527</name>
</gene>
<accession>A0ACA9MGZ2</accession>
<name>A0ACA9MGZ2_9GLOM</name>
<keyword evidence="2" id="KW-1185">Reference proteome</keyword>
<organism evidence="1 2">
    <name type="scientific">Scutellospora calospora</name>
    <dbReference type="NCBI Taxonomy" id="85575"/>
    <lineage>
        <taxon>Eukaryota</taxon>
        <taxon>Fungi</taxon>
        <taxon>Fungi incertae sedis</taxon>
        <taxon>Mucoromycota</taxon>
        <taxon>Glomeromycotina</taxon>
        <taxon>Glomeromycetes</taxon>
        <taxon>Diversisporales</taxon>
        <taxon>Gigasporaceae</taxon>
        <taxon>Scutellospora</taxon>
    </lineage>
</organism>
<evidence type="ECO:0000313" key="2">
    <source>
        <dbReference type="Proteomes" id="UP000789860"/>
    </source>
</evidence>
<comment type="caution">
    <text evidence="1">The sequence shown here is derived from an EMBL/GenBank/DDBJ whole genome shotgun (WGS) entry which is preliminary data.</text>
</comment>
<dbReference type="Proteomes" id="UP000789860">
    <property type="component" value="Unassembled WGS sequence"/>
</dbReference>
<protein>
    <submittedName>
        <fullName evidence="1">6378_t:CDS:1</fullName>
    </submittedName>
</protein>